<accession>A0ACA9Y3P1</accession>
<reference evidence="1" key="1">
    <citation type="submission" date="2022-06" db="EMBL/GenBank/DDBJ databases">
        <authorList>
            <person name="Legras J.-L."/>
            <person name="Devillers H."/>
            <person name="Grondin C."/>
        </authorList>
    </citation>
    <scope>NUCLEOTIDE SEQUENCE</scope>
    <source>
        <strain evidence="1">CLIB 1444</strain>
    </source>
</reference>
<protein>
    <submittedName>
        <fullName evidence="1">rRNA methyltransferase 2, mitochondrial</fullName>
    </submittedName>
</protein>
<keyword evidence="1" id="KW-0489">Methyltransferase</keyword>
<sequence>MWKFNWRSIRFKSSSSTRWLNRQKNDEFSKKSKTQHFKSRAAFKLIEINERFHILRNCRNIVDLGYAPGSWSQVIKSSMEKSGKRGKILGVDLINCSPPEGVDFIQGDFLHHETQQKIIDYFNGQYVGEVFGSKKLLAEKVAYPDSEPLDHDIENKTQSVDLILSDMLENTTGLKNIDHLSSMDICNSVMIFSNRLLKKNGSLVMKFYQGNEQTGIENKLKQMFTKVYIFKPKSSRSESKEMFFVALKLK</sequence>
<proteinExistence type="predicted"/>
<evidence type="ECO:0000313" key="1">
    <source>
        <dbReference type="EMBL" id="CAH6719591.1"/>
    </source>
</evidence>
<name>A0ACA9Y3P1_9ASCO</name>
<organism evidence="1 2">
    <name type="scientific">[Candida] jaroonii</name>
    <dbReference type="NCBI Taxonomy" id="467808"/>
    <lineage>
        <taxon>Eukaryota</taxon>
        <taxon>Fungi</taxon>
        <taxon>Dikarya</taxon>
        <taxon>Ascomycota</taxon>
        <taxon>Saccharomycotina</taxon>
        <taxon>Pichiomycetes</taxon>
        <taxon>Debaryomycetaceae</taxon>
        <taxon>Yamadazyma</taxon>
    </lineage>
</organism>
<dbReference type="Proteomes" id="UP001152531">
    <property type="component" value="Unassembled WGS sequence"/>
</dbReference>
<keyword evidence="2" id="KW-1185">Reference proteome</keyword>
<evidence type="ECO:0000313" key="2">
    <source>
        <dbReference type="Proteomes" id="UP001152531"/>
    </source>
</evidence>
<keyword evidence="1" id="KW-0808">Transferase</keyword>
<dbReference type="EMBL" id="CALSDN010000002">
    <property type="protein sequence ID" value="CAH6719591.1"/>
    <property type="molecule type" value="Genomic_DNA"/>
</dbReference>
<comment type="caution">
    <text evidence="1">The sequence shown here is derived from an EMBL/GenBank/DDBJ whole genome shotgun (WGS) entry which is preliminary data.</text>
</comment>
<gene>
    <name evidence="1" type="ORF">CLIB1444_02S12090</name>
</gene>